<protein>
    <recommendedName>
        <fullName evidence="4">Lipoprotein</fullName>
    </recommendedName>
</protein>
<dbReference type="EMBL" id="CP060096">
    <property type="protein sequence ID" value="QSZ26720.1"/>
    <property type="molecule type" value="Genomic_DNA"/>
</dbReference>
<proteinExistence type="predicted"/>
<dbReference type="RefSeq" id="WP_284679402.1">
    <property type="nucleotide sequence ID" value="NZ_CP060096.1"/>
</dbReference>
<reference evidence="2" key="1">
    <citation type="submission" date="2020-08" db="EMBL/GenBank/DDBJ databases">
        <title>Genomic insights into the carbon and energy metabolism of the first obligate autotrophic acetogenic bacterium Aceticella autotrophica gen. nov., sp. nov.</title>
        <authorList>
            <person name="Toshchakov S.V."/>
            <person name="Elcheninov A.G."/>
            <person name="Kublanov I.V."/>
            <person name="Frolov E.N."/>
            <person name="Lebedinsky A.V."/>
        </authorList>
    </citation>
    <scope>NUCLEOTIDE SEQUENCE</scope>
    <source>
        <strain evidence="2">3443-3Ac</strain>
    </source>
</reference>
<gene>
    <name evidence="2" type="ORF">ACETAC_07405</name>
</gene>
<organism evidence="2 3">
    <name type="scientific">Aceticella autotrophica</name>
    <dbReference type="NCBI Taxonomy" id="2755338"/>
    <lineage>
        <taxon>Bacteria</taxon>
        <taxon>Bacillati</taxon>
        <taxon>Bacillota</taxon>
        <taxon>Clostridia</taxon>
        <taxon>Thermoanaerobacterales</taxon>
        <taxon>Thermoanaerobacteraceae</taxon>
        <taxon>Aceticella</taxon>
    </lineage>
</organism>
<feature type="chain" id="PRO_5037685938" description="Lipoprotein" evidence="1">
    <location>
        <begin position="22"/>
        <end position="69"/>
    </location>
</feature>
<dbReference type="PROSITE" id="PS51257">
    <property type="entry name" value="PROKAR_LIPOPROTEIN"/>
    <property type="match status" value="1"/>
</dbReference>
<evidence type="ECO:0000256" key="1">
    <source>
        <dbReference type="SAM" id="SignalP"/>
    </source>
</evidence>
<keyword evidence="1" id="KW-0732">Signal</keyword>
<sequence>MLKKKLLLLLLTSILIFTLTGCTKSTTLNIPNLKDNNASSTPDLKQKTTANSFTPVQVFIPSFVIEILF</sequence>
<dbReference type="Proteomes" id="UP000671913">
    <property type="component" value="Chromosome"/>
</dbReference>
<evidence type="ECO:0000313" key="3">
    <source>
        <dbReference type="Proteomes" id="UP000671913"/>
    </source>
</evidence>
<evidence type="ECO:0008006" key="4">
    <source>
        <dbReference type="Google" id="ProtNLM"/>
    </source>
</evidence>
<evidence type="ECO:0000313" key="2">
    <source>
        <dbReference type="EMBL" id="QSZ26720.1"/>
    </source>
</evidence>
<dbReference type="KEGG" id="aaut:ACETAC_07405"/>
<keyword evidence="3" id="KW-1185">Reference proteome</keyword>
<dbReference type="AlphaFoldDB" id="A0A975AUJ7"/>
<name>A0A975AUJ7_9THEO</name>
<feature type="signal peptide" evidence="1">
    <location>
        <begin position="1"/>
        <end position="21"/>
    </location>
</feature>
<accession>A0A975AUJ7</accession>